<dbReference type="CDD" id="cd00120">
    <property type="entry name" value="MADS"/>
    <property type="match status" value="1"/>
</dbReference>
<dbReference type="Gene3D" id="3.40.1810.10">
    <property type="entry name" value="Transcription factor, MADS-box"/>
    <property type="match status" value="1"/>
</dbReference>
<name>A0A438FFJ8_VITVI</name>
<dbReference type="Pfam" id="PF00319">
    <property type="entry name" value="SRF-TF"/>
    <property type="match status" value="1"/>
</dbReference>
<evidence type="ECO:0000256" key="6">
    <source>
        <dbReference type="SAM" id="Coils"/>
    </source>
</evidence>
<evidence type="ECO:0000256" key="7">
    <source>
        <dbReference type="SAM" id="MobiDB-lite"/>
    </source>
</evidence>
<evidence type="ECO:0000259" key="8">
    <source>
        <dbReference type="PROSITE" id="PS50066"/>
    </source>
</evidence>
<evidence type="ECO:0000313" key="10">
    <source>
        <dbReference type="Proteomes" id="UP000288805"/>
    </source>
</evidence>
<comment type="caution">
    <text evidence="9">The sequence shown here is derived from an EMBL/GenBank/DDBJ whole genome shotgun (WGS) entry which is preliminary data.</text>
</comment>
<dbReference type="PROSITE" id="PS50066">
    <property type="entry name" value="MADS_BOX_2"/>
    <property type="match status" value="1"/>
</dbReference>
<dbReference type="SMART" id="SM00432">
    <property type="entry name" value="MADS"/>
    <property type="match status" value="1"/>
</dbReference>
<keyword evidence="3" id="KW-0238">DNA-binding</keyword>
<dbReference type="InterPro" id="IPR050142">
    <property type="entry name" value="MADS-box/MEF2_TF"/>
</dbReference>
<feature type="compositionally biased region" description="Polar residues" evidence="7">
    <location>
        <begin position="198"/>
        <end position="220"/>
    </location>
</feature>
<evidence type="ECO:0000256" key="4">
    <source>
        <dbReference type="ARBA" id="ARBA00023163"/>
    </source>
</evidence>
<keyword evidence="2" id="KW-0805">Transcription regulation</keyword>
<evidence type="ECO:0000256" key="5">
    <source>
        <dbReference type="ARBA" id="ARBA00023242"/>
    </source>
</evidence>
<proteinExistence type="predicted"/>
<dbReference type="Proteomes" id="UP000288805">
    <property type="component" value="Unassembled WGS sequence"/>
</dbReference>
<dbReference type="GO" id="GO:0003677">
    <property type="term" value="F:DNA binding"/>
    <property type="evidence" value="ECO:0007669"/>
    <property type="project" value="UniProtKB-KW"/>
</dbReference>
<gene>
    <name evidence="9" type="primary">AGL66_2</name>
    <name evidence="9" type="ORF">CK203_107887</name>
</gene>
<dbReference type="InterPro" id="IPR002100">
    <property type="entry name" value="TF_MADSbox"/>
</dbReference>
<dbReference type="PANTHER" id="PTHR48019">
    <property type="entry name" value="SERUM RESPONSE FACTOR HOMOLOG"/>
    <property type="match status" value="1"/>
</dbReference>
<sequence length="260" mass="29075">MGRKKLVMQKLGNPSSRQVTFTKRKDGIVKKATELSILCGADVGLIMFSPKGRSITFASGGRVEDIFIRWIAQAAELTGQGPICDGGYLTESLKHLKCEQEMLEKIERMEALEESLYEIKEQILAAEEKMRIYNPDVEKINTVHEAQEHQQFLVDAIQRIEQLKVKLLSDQITLEKPESSQVRLLDDQILPQKPENLQVTGTKNADPTTEGLNDANTTRNLPGGEHHEETAFPAGPHLTMSYLKAQNPAGEGTSCWFDDN</sequence>
<keyword evidence="5" id="KW-0539">Nucleus</keyword>
<organism evidence="9 10">
    <name type="scientific">Vitis vinifera</name>
    <name type="common">Grape</name>
    <dbReference type="NCBI Taxonomy" id="29760"/>
    <lineage>
        <taxon>Eukaryota</taxon>
        <taxon>Viridiplantae</taxon>
        <taxon>Streptophyta</taxon>
        <taxon>Embryophyta</taxon>
        <taxon>Tracheophyta</taxon>
        <taxon>Spermatophyta</taxon>
        <taxon>Magnoliopsida</taxon>
        <taxon>eudicotyledons</taxon>
        <taxon>Gunneridae</taxon>
        <taxon>Pentapetalae</taxon>
        <taxon>rosids</taxon>
        <taxon>Vitales</taxon>
        <taxon>Vitaceae</taxon>
        <taxon>Viteae</taxon>
        <taxon>Vitis</taxon>
    </lineage>
</organism>
<keyword evidence="6" id="KW-0175">Coiled coil</keyword>
<feature type="domain" description="MADS-box" evidence="8">
    <location>
        <begin position="1"/>
        <end position="61"/>
    </location>
</feature>
<dbReference type="GO" id="GO:0046983">
    <property type="term" value="F:protein dimerization activity"/>
    <property type="evidence" value="ECO:0007669"/>
    <property type="project" value="InterPro"/>
</dbReference>
<feature type="coiled-coil region" evidence="6">
    <location>
        <begin position="102"/>
        <end position="129"/>
    </location>
</feature>
<dbReference type="GO" id="GO:0005634">
    <property type="term" value="C:nucleus"/>
    <property type="evidence" value="ECO:0007669"/>
    <property type="project" value="UniProtKB-SubCell"/>
</dbReference>
<evidence type="ECO:0000313" key="9">
    <source>
        <dbReference type="EMBL" id="RVW58520.1"/>
    </source>
</evidence>
<dbReference type="SUPFAM" id="SSF55455">
    <property type="entry name" value="SRF-like"/>
    <property type="match status" value="1"/>
</dbReference>
<accession>A0A438FFJ8</accession>
<dbReference type="AlphaFoldDB" id="A0A438FFJ8"/>
<evidence type="ECO:0000256" key="1">
    <source>
        <dbReference type="ARBA" id="ARBA00004123"/>
    </source>
</evidence>
<dbReference type="EMBL" id="QGNW01000945">
    <property type="protein sequence ID" value="RVW58520.1"/>
    <property type="molecule type" value="Genomic_DNA"/>
</dbReference>
<reference evidence="9 10" key="1">
    <citation type="journal article" date="2018" name="PLoS Genet.">
        <title>Population sequencing reveals clonal diversity and ancestral inbreeding in the grapevine cultivar Chardonnay.</title>
        <authorList>
            <person name="Roach M.J."/>
            <person name="Johnson D.L."/>
            <person name="Bohlmann J."/>
            <person name="van Vuuren H.J."/>
            <person name="Jones S.J."/>
            <person name="Pretorius I.S."/>
            <person name="Schmidt S.A."/>
            <person name="Borneman A.R."/>
        </authorList>
    </citation>
    <scope>NUCLEOTIDE SEQUENCE [LARGE SCALE GENOMIC DNA]</scope>
    <source>
        <strain evidence="10">cv. Chardonnay</strain>
        <tissue evidence="9">Leaf</tissue>
    </source>
</reference>
<dbReference type="InterPro" id="IPR036879">
    <property type="entry name" value="TF_MADSbox_sf"/>
</dbReference>
<evidence type="ECO:0000256" key="2">
    <source>
        <dbReference type="ARBA" id="ARBA00023015"/>
    </source>
</evidence>
<dbReference type="PRINTS" id="PR00404">
    <property type="entry name" value="MADSDOMAIN"/>
</dbReference>
<protein>
    <submittedName>
        <fullName evidence="9">Agamous-like MADS-box protein AGL66</fullName>
    </submittedName>
</protein>
<comment type="subcellular location">
    <subcellularLocation>
        <location evidence="1">Nucleus</location>
    </subcellularLocation>
</comment>
<evidence type="ECO:0000256" key="3">
    <source>
        <dbReference type="ARBA" id="ARBA00023125"/>
    </source>
</evidence>
<feature type="region of interest" description="Disordered" evidence="7">
    <location>
        <begin position="198"/>
        <end position="232"/>
    </location>
</feature>
<keyword evidence="4" id="KW-0804">Transcription</keyword>